<dbReference type="Pfam" id="PF03481">
    <property type="entry name" value="Sua5_C"/>
    <property type="match status" value="1"/>
</dbReference>
<dbReference type="PANTHER" id="PTHR17490:SF16">
    <property type="entry name" value="THREONYLCARBAMOYL-AMP SYNTHASE"/>
    <property type="match status" value="1"/>
</dbReference>
<feature type="binding site" evidence="14">
    <location>
        <position position="63"/>
    </location>
    <ligand>
        <name>ATP</name>
        <dbReference type="ChEBI" id="CHEBI:30616"/>
    </ligand>
</feature>
<dbReference type="SUPFAM" id="SSF55821">
    <property type="entry name" value="YrdC/RibB"/>
    <property type="match status" value="1"/>
</dbReference>
<keyword evidence="7 13" id="KW-0819">tRNA processing</keyword>
<dbReference type="Pfam" id="PF01300">
    <property type="entry name" value="Sua5_yciO_yrdC"/>
    <property type="match status" value="1"/>
</dbReference>
<dbReference type="Gene3D" id="3.90.870.10">
    <property type="entry name" value="DHBP synthase"/>
    <property type="match status" value="1"/>
</dbReference>
<evidence type="ECO:0000313" key="16">
    <source>
        <dbReference type="EMBL" id="KTE93540.1"/>
    </source>
</evidence>
<sequence>MRILQTKRVTIDAQHPQTEWIKEAAQLIREGQLVALPTETVYGLGANAMDAHACQEIFKVKGRPQDNPLIVHISDLAMVKRLVEEWTPQAALCADKFWPGPLTLVLEKTAFVPDVVSGGLGTVAIRMPKHPVALELIKEAGVPIAAPSANLSGKPSPTQGIHVWKDLKGKIPLILDGGPCAVGVESTVLDLTDEVPTILRPGGITKEQLEEVLGEVAVDRPAPDQAPKAPGMKYRHYAPKGELTLLIGERKNVIRKIKDELRKGHSRLKKVGILCTLESAPELHSQLPDLLFVLGSEHHPEEVAGNLYQGLRLCDEQGMDMILAEGVSEKGLGFAIMNRLQKASGQRVMRV</sequence>
<evidence type="ECO:0000256" key="3">
    <source>
        <dbReference type="ARBA" id="ARBA00012584"/>
    </source>
</evidence>
<evidence type="ECO:0000256" key="12">
    <source>
        <dbReference type="ARBA" id="ARBA00048366"/>
    </source>
</evidence>
<feature type="binding site" evidence="14">
    <location>
        <position position="200"/>
    </location>
    <ligand>
        <name>ATP</name>
        <dbReference type="ChEBI" id="CHEBI:30616"/>
    </ligand>
</feature>
<dbReference type="GO" id="GO:0005524">
    <property type="term" value="F:ATP binding"/>
    <property type="evidence" value="ECO:0007669"/>
    <property type="project" value="UniProtKB-UniRule"/>
</dbReference>
<protein>
    <recommendedName>
        <fullName evidence="4 13">Threonylcarbamoyl-AMP synthase</fullName>
        <shortName evidence="13">TC-AMP synthase</shortName>
        <ecNumber evidence="3 13">2.7.7.87</ecNumber>
    </recommendedName>
    <alternativeName>
        <fullName evidence="11 13">L-threonylcarbamoyladenylate synthase</fullName>
    </alternativeName>
</protein>
<evidence type="ECO:0000256" key="9">
    <source>
        <dbReference type="ARBA" id="ARBA00022741"/>
    </source>
</evidence>
<name>A0A0W1JPC6_DESHA</name>
<dbReference type="GO" id="GO:0003725">
    <property type="term" value="F:double-stranded RNA binding"/>
    <property type="evidence" value="ECO:0007669"/>
    <property type="project" value="UniProtKB-UniRule"/>
</dbReference>
<keyword evidence="6 13" id="KW-0808">Transferase</keyword>
<feature type="binding site" evidence="14">
    <location>
        <position position="67"/>
    </location>
    <ligand>
        <name>ATP</name>
        <dbReference type="ChEBI" id="CHEBI:30616"/>
    </ligand>
</feature>
<dbReference type="InterPro" id="IPR005145">
    <property type="entry name" value="Sua5_C"/>
</dbReference>
<dbReference type="AlphaFoldDB" id="A0A0W1JPC6"/>
<dbReference type="InterPro" id="IPR050156">
    <property type="entry name" value="TC-AMP_synthase_SUA5"/>
</dbReference>
<dbReference type="PROSITE" id="PS51163">
    <property type="entry name" value="YRDC"/>
    <property type="match status" value="1"/>
</dbReference>
<keyword evidence="9 13" id="KW-0547">Nucleotide-binding</keyword>
<feature type="binding site" evidence="14">
    <location>
        <position position="156"/>
    </location>
    <ligand>
        <name>ATP</name>
        <dbReference type="ChEBI" id="CHEBI:30616"/>
    </ligand>
</feature>
<evidence type="ECO:0000256" key="2">
    <source>
        <dbReference type="ARBA" id="ARBA00007663"/>
    </source>
</evidence>
<feature type="binding site" evidence="14">
    <location>
        <position position="40"/>
    </location>
    <ligand>
        <name>L-threonine</name>
        <dbReference type="ChEBI" id="CHEBI:57926"/>
    </ligand>
</feature>
<accession>A0A0W1JPC6</accession>
<keyword evidence="10 13" id="KW-0067">ATP-binding</keyword>
<dbReference type="InterPro" id="IPR038385">
    <property type="entry name" value="Sua5/YwlC_C"/>
</dbReference>
<dbReference type="InterPro" id="IPR006070">
    <property type="entry name" value="Sua5-like_dom"/>
</dbReference>
<organism evidence="16 17">
    <name type="scientific">Desulfitobacterium hafniense</name>
    <name type="common">Desulfitobacterium frappieri</name>
    <dbReference type="NCBI Taxonomy" id="49338"/>
    <lineage>
        <taxon>Bacteria</taxon>
        <taxon>Bacillati</taxon>
        <taxon>Bacillota</taxon>
        <taxon>Clostridia</taxon>
        <taxon>Eubacteriales</taxon>
        <taxon>Desulfitobacteriaceae</taxon>
        <taxon>Desulfitobacterium</taxon>
    </lineage>
</organism>
<dbReference type="EMBL" id="LOCK01000001">
    <property type="protein sequence ID" value="KTE93540.1"/>
    <property type="molecule type" value="Genomic_DNA"/>
</dbReference>
<comment type="similarity">
    <text evidence="2 13">Belongs to the SUA5 family.</text>
</comment>
<evidence type="ECO:0000259" key="15">
    <source>
        <dbReference type="PROSITE" id="PS51163"/>
    </source>
</evidence>
<evidence type="ECO:0000256" key="1">
    <source>
        <dbReference type="ARBA" id="ARBA00004496"/>
    </source>
</evidence>
<evidence type="ECO:0000256" key="14">
    <source>
        <dbReference type="PIRSR" id="PIRSR004930-1"/>
    </source>
</evidence>
<feature type="binding site" evidence="14">
    <location>
        <position position="148"/>
    </location>
    <ligand>
        <name>ATP</name>
        <dbReference type="ChEBI" id="CHEBI:30616"/>
    </ligand>
</feature>
<evidence type="ECO:0000313" key="17">
    <source>
        <dbReference type="Proteomes" id="UP000054623"/>
    </source>
</evidence>
<evidence type="ECO:0000256" key="7">
    <source>
        <dbReference type="ARBA" id="ARBA00022694"/>
    </source>
</evidence>
<dbReference type="GO" id="GO:0000049">
    <property type="term" value="F:tRNA binding"/>
    <property type="evidence" value="ECO:0007669"/>
    <property type="project" value="TreeGrafter"/>
</dbReference>
<dbReference type="GO" id="GO:0008033">
    <property type="term" value="P:tRNA processing"/>
    <property type="evidence" value="ECO:0007669"/>
    <property type="project" value="UniProtKB-KW"/>
</dbReference>
<dbReference type="GO" id="GO:0061710">
    <property type="term" value="F:L-threonylcarbamoyladenylate synthase"/>
    <property type="evidence" value="ECO:0007669"/>
    <property type="project" value="UniProtKB-EC"/>
</dbReference>
<comment type="subcellular location">
    <subcellularLocation>
        <location evidence="1 13">Cytoplasm</location>
    </subcellularLocation>
</comment>
<feature type="binding site" evidence="14">
    <location>
        <position position="122"/>
    </location>
    <ligand>
        <name>L-threonine</name>
        <dbReference type="ChEBI" id="CHEBI:57926"/>
    </ligand>
</feature>
<proteinExistence type="inferred from homology"/>
<dbReference type="GO" id="GO:0005737">
    <property type="term" value="C:cytoplasm"/>
    <property type="evidence" value="ECO:0007669"/>
    <property type="project" value="UniProtKB-SubCell"/>
</dbReference>
<comment type="function">
    <text evidence="13">Required for the formation of a threonylcarbamoyl group on adenosine at position 37 (t(6)A37) in tRNAs that read codons beginning with adenine.</text>
</comment>
<dbReference type="Gene3D" id="3.40.50.11030">
    <property type="entry name" value="Threonylcarbamoyl-AMP synthase, C-terminal domain"/>
    <property type="match status" value="1"/>
</dbReference>
<evidence type="ECO:0000256" key="8">
    <source>
        <dbReference type="ARBA" id="ARBA00022695"/>
    </source>
</evidence>
<feature type="binding site" evidence="14">
    <location>
        <position position="146"/>
    </location>
    <ligand>
        <name>L-threonine</name>
        <dbReference type="ChEBI" id="CHEBI:57926"/>
    </ligand>
</feature>
<dbReference type="NCBIfam" id="TIGR00057">
    <property type="entry name" value="L-threonylcarbamoyladenylate synthase"/>
    <property type="match status" value="1"/>
</dbReference>
<gene>
    <name evidence="16" type="ORF">AT727_00870</name>
</gene>
<dbReference type="InterPro" id="IPR017945">
    <property type="entry name" value="DHBP_synth_RibB-like_a/b_dom"/>
</dbReference>
<evidence type="ECO:0000256" key="10">
    <source>
        <dbReference type="ARBA" id="ARBA00022840"/>
    </source>
</evidence>
<comment type="catalytic activity">
    <reaction evidence="12 13">
        <text>L-threonine + hydrogencarbonate + ATP = L-threonylcarbamoyladenylate + diphosphate + H2O</text>
        <dbReference type="Rhea" id="RHEA:36407"/>
        <dbReference type="ChEBI" id="CHEBI:15377"/>
        <dbReference type="ChEBI" id="CHEBI:17544"/>
        <dbReference type="ChEBI" id="CHEBI:30616"/>
        <dbReference type="ChEBI" id="CHEBI:33019"/>
        <dbReference type="ChEBI" id="CHEBI:57926"/>
        <dbReference type="ChEBI" id="CHEBI:73682"/>
        <dbReference type="EC" id="2.7.7.87"/>
    </reaction>
</comment>
<dbReference type="Proteomes" id="UP000054623">
    <property type="component" value="Unassembled WGS sequence"/>
</dbReference>
<keyword evidence="8 13" id="KW-0548">Nucleotidyltransferase</keyword>
<feature type="binding site" evidence="14">
    <location>
        <position position="126"/>
    </location>
    <ligand>
        <name>L-threonine</name>
        <dbReference type="ChEBI" id="CHEBI:57926"/>
    </ligand>
</feature>
<feature type="binding site" evidence="14">
    <location>
        <position position="237"/>
    </location>
    <ligand>
        <name>ATP</name>
        <dbReference type="ChEBI" id="CHEBI:30616"/>
    </ligand>
</feature>
<evidence type="ECO:0000256" key="13">
    <source>
        <dbReference type="PIRNR" id="PIRNR004930"/>
    </source>
</evidence>
<keyword evidence="5 13" id="KW-0963">Cytoplasm</keyword>
<evidence type="ECO:0000256" key="11">
    <source>
        <dbReference type="ARBA" id="ARBA00029774"/>
    </source>
</evidence>
<reference evidence="16 17" key="1">
    <citation type="submission" date="2015-12" db="EMBL/GenBank/DDBJ databases">
        <title>Draft Genome Sequence of Desulfitobacterium hafniense Strain DH, a Sulfate-reducing Bacterium Isolated from Paddy Soils.</title>
        <authorList>
            <person name="Bao P."/>
            <person name="Zhang X."/>
            <person name="Li G."/>
        </authorList>
    </citation>
    <scope>NUCLEOTIDE SEQUENCE [LARGE SCALE GENOMIC DNA]</scope>
    <source>
        <strain evidence="16 17">DH</strain>
    </source>
</reference>
<dbReference type="PIRSF" id="PIRSF004930">
    <property type="entry name" value="Tln_factor_SUA5"/>
    <property type="match status" value="1"/>
</dbReference>
<dbReference type="OrthoDB" id="9814580at2"/>
<evidence type="ECO:0000256" key="4">
    <source>
        <dbReference type="ARBA" id="ARBA00015492"/>
    </source>
</evidence>
<comment type="caution">
    <text evidence="16">The sequence shown here is derived from an EMBL/GenBank/DDBJ whole genome shotgun (WGS) entry which is preliminary data.</text>
</comment>
<feature type="binding site" evidence="14">
    <location>
        <position position="186"/>
    </location>
    <ligand>
        <name>L-threonine</name>
        <dbReference type="ChEBI" id="CHEBI:57926"/>
    </ligand>
</feature>
<evidence type="ECO:0000256" key="5">
    <source>
        <dbReference type="ARBA" id="ARBA00022490"/>
    </source>
</evidence>
<dbReference type="EC" id="2.7.7.87" evidence="3 13"/>
<feature type="binding site" evidence="14">
    <location>
        <position position="72"/>
    </location>
    <ligand>
        <name>L-threonine</name>
        <dbReference type="ChEBI" id="CHEBI:57926"/>
    </ligand>
</feature>
<feature type="domain" description="YrdC-like" evidence="15">
    <location>
        <begin position="18"/>
        <end position="204"/>
    </location>
</feature>
<evidence type="ECO:0000256" key="6">
    <source>
        <dbReference type="ARBA" id="ARBA00022679"/>
    </source>
</evidence>
<dbReference type="GO" id="GO:0006450">
    <property type="term" value="P:regulation of translational fidelity"/>
    <property type="evidence" value="ECO:0007669"/>
    <property type="project" value="TreeGrafter"/>
</dbReference>
<dbReference type="FunFam" id="3.90.870.10:FF:000008">
    <property type="entry name" value="Threonylcarbamoyl-AMP synthase"/>
    <property type="match status" value="1"/>
</dbReference>
<dbReference type="PANTHER" id="PTHR17490">
    <property type="entry name" value="SUA5"/>
    <property type="match status" value="1"/>
</dbReference>
<dbReference type="InterPro" id="IPR010923">
    <property type="entry name" value="T(6)A37_SUA5"/>
</dbReference>